<evidence type="ECO:0000313" key="2">
    <source>
        <dbReference type="EMBL" id="PKB14919.1"/>
    </source>
</evidence>
<evidence type="ECO:0000259" key="1">
    <source>
        <dbReference type="Pfam" id="PF14452"/>
    </source>
</evidence>
<reference evidence="2 3" key="1">
    <citation type="submission" date="2017-11" db="EMBL/GenBank/DDBJ databases">
        <title>Genomic Encyclopedia of Type Strains, Phase III (KMG-III): the genomes of soil and plant-associated and newly described type strains.</title>
        <authorList>
            <person name="Whitman W."/>
        </authorList>
    </citation>
    <scope>NUCLEOTIDE SEQUENCE [LARGE SCALE GENOMIC DNA]</scope>
    <source>
        <strain evidence="2 3">CGMCC 1.12274</strain>
    </source>
</reference>
<dbReference type="Pfam" id="PF14462">
    <property type="entry name" value="Prok-E2_E"/>
    <property type="match status" value="1"/>
</dbReference>
<dbReference type="EMBL" id="PHUF01000004">
    <property type="protein sequence ID" value="PKB14919.1"/>
    <property type="molecule type" value="Genomic_DNA"/>
</dbReference>
<accession>A0A2N0H7L4</accession>
<dbReference type="InterPro" id="IPR027802">
    <property type="entry name" value="Multi-ubiquitin_dom"/>
</dbReference>
<dbReference type="InterPro" id="IPR025701">
    <property type="entry name" value="UBQ-conjugat_E2_E"/>
</dbReference>
<dbReference type="RefSeq" id="WP_198519230.1">
    <property type="nucleotide sequence ID" value="NZ_PHUF01000004.1"/>
</dbReference>
<dbReference type="Pfam" id="PF14452">
    <property type="entry name" value="Multi_ubiq"/>
    <property type="match status" value="1"/>
</dbReference>
<evidence type="ECO:0000313" key="3">
    <source>
        <dbReference type="Proteomes" id="UP000232587"/>
    </source>
</evidence>
<dbReference type="AlphaFoldDB" id="A0A2N0H7L4"/>
<keyword evidence="3" id="KW-1185">Reference proteome</keyword>
<protein>
    <submittedName>
        <fullName evidence="2">Multiubiquitin</fullName>
    </submittedName>
</protein>
<proteinExistence type="predicted"/>
<gene>
    <name evidence="2" type="ORF">B0I00_2521</name>
</gene>
<name>A0A2N0H7L4_9SPHN</name>
<feature type="domain" description="Multi-ubiquitin" evidence="1">
    <location>
        <begin position="34"/>
        <end position="99"/>
    </location>
</feature>
<organism evidence="2 3">
    <name type="scientific">Novosphingobium kunmingense</name>
    <dbReference type="NCBI Taxonomy" id="1211806"/>
    <lineage>
        <taxon>Bacteria</taxon>
        <taxon>Pseudomonadati</taxon>
        <taxon>Pseudomonadota</taxon>
        <taxon>Alphaproteobacteria</taxon>
        <taxon>Sphingomonadales</taxon>
        <taxon>Sphingomonadaceae</taxon>
        <taxon>Novosphingobium</taxon>
    </lineage>
</organism>
<dbReference type="Proteomes" id="UP000232587">
    <property type="component" value="Unassembled WGS sequence"/>
</dbReference>
<comment type="caution">
    <text evidence="2">The sequence shown here is derived from an EMBL/GenBank/DDBJ whole genome shotgun (WGS) entry which is preliminary data.</text>
</comment>
<sequence length="240" mass="27224">MTADNEDEPPLDELDIEAFTAANPHDKKPRATRYAFRVNKKRVTTTDPNPTREEILTLAGFVPVEEYRLRLKSGKGDPVEIQPAQHVDLTQPGVERFVANKLHVQDGLSERREFALPEEDTAFLNGLGLHWEAVNCGQLWIFVRGWSPPEGFEPGQVDIAFDVTSYPAGVIDMAYFSPAISRTSGASIPQADVTVEIDGERWQRWSRHRVEGVNSWNPESDSIASHYGYMLDWFKRELDR</sequence>